<evidence type="ECO:0000256" key="6">
    <source>
        <dbReference type="ARBA" id="ARBA00023163"/>
    </source>
</evidence>
<dbReference type="Pfam" id="PF04082">
    <property type="entry name" value="Fungal_trans"/>
    <property type="match status" value="1"/>
</dbReference>
<evidence type="ECO:0000256" key="8">
    <source>
        <dbReference type="SAM" id="MobiDB-lite"/>
    </source>
</evidence>
<dbReference type="InterPro" id="IPR007219">
    <property type="entry name" value="XnlR_reg_dom"/>
</dbReference>
<dbReference type="Gene3D" id="4.10.240.10">
    <property type="entry name" value="Zn(2)-C6 fungal-type DNA-binding domain"/>
    <property type="match status" value="1"/>
</dbReference>
<keyword evidence="4" id="KW-0805">Transcription regulation</keyword>
<feature type="region of interest" description="Disordered" evidence="8">
    <location>
        <begin position="1"/>
        <end position="23"/>
    </location>
</feature>
<evidence type="ECO:0000256" key="1">
    <source>
        <dbReference type="ARBA" id="ARBA00004123"/>
    </source>
</evidence>
<dbReference type="PANTHER" id="PTHR31313:SF81">
    <property type="entry name" value="TY1 ENHANCER ACTIVATOR"/>
    <property type="match status" value="1"/>
</dbReference>
<organism evidence="10">
    <name type="scientific">Phaffia rhodozyma</name>
    <name type="common">Yeast</name>
    <name type="synonym">Xanthophyllomyces dendrorhous</name>
    <dbReference type="NCBI Taxonomy" id="264483"/>
    <lineage>
        <taxon>Eukaryota</taxon>
        <taxon>Fungi</taxon>
        <taxon>Dikarya</taxon>
        <taxon>Basidiomycota</taxon>
        <taxon>Agaricomycotina</taxon>
        <taxon>Tremellomycetes</taxon>
        <taxon>Cystofilobasidiales</taxon>
        <taxon>Mrakiaceae</taxon>
        <taxon>Phaffia</taxon>
    </lineage>
</organism>
<dbReference type="PRINTS" id="PR00755">
    <property type="entry name" value="AFLATOXINBRP"/>
</dbReference>
<keyword evidence="6" id="KW-0804">Transcription</keyword>
<dbReference type="CDD" id="cd12148">
    <property type="entry name" value="fungal_TF_MHR"/>
    <property type="match status" value="1"/>
</dbReference>
<dbReference type="GO" id="GO:0000981">
    <property type="term" value="F:DNA-binding transcription factor activity, RNA polymerase II-specific"/>
    <property type="evidence" value="ECO:0007669"/>
    <property type="project" value="InterPro"/>
</dbReference>
<dbReference type="GO" id="GO:0008270">
    <property type="term" value="F:zinc ion binding"/>
    <property type="evidence" value="ECO:0007669"/>
    <property type="project" value="InterPro"/>
</dbReference>
<keyword evidence="5 10" id="KW-0238">DNA-binding</keyword>
<dbReference type="PANTHER" id="PTHR31313">
    <property type="entry name" value="TY1 ENHANCER ACTIVATOR"/>
    <property type="match status" value="1"/>
</dbReference>
<keyword evidence="7" id="KW-0539">Nucleus</keyword>
<reference evidence="10" key="1">
    <citation type="submission" date="2014-08" db="EMBL/GenBank/DDBJ databases">
        <authorList>
            <person name="Sharma Rahul"/>
            <person name="Thines Marco"/>
        </authorList>
    </citation>
    <scope>NUCLEOTIDE SEQUENCE</scope>
</reference>
<evidence type="ECO:0000313" key="10">
    <source>
        <dbReference type="EMBL" id="CDZ97487.1"/>
    </source>
</evidence>
<evidence type="ECO:0000256" key="4">
    <source>
        <dbReference type="ARBA" id="ARBA00023015"/>
    </source>
</evidence>
<name>A0A0F7SKL5_PHARH</name>
<evidence type="ECO:0000259" key="9">
    <source>
        <dbReference type="PROSITE" id="PS50048"/>
    </source>
</evidence>
<dbReference type="PROSITE" id="PS50048">
    <property type="entry name" value="ZN2_CY6_FUNGAL_2"/>
    <property type="match status" value="1"/>
</dbReference>
<dbReference type="SUPFAM" id="SSF57701">
    <property type="entry name" value="Zn2/Cys6 DNA-binding domain"/>
    <property type="match status" value="1"/>
</dbReference>
<dbReference type="GO" id="GO:0006351">
    <property type="term" value="P:DNA-templated transcription"/>
    <property type="evidence" value="ECO:0007669"/>
    <property type="project" value="InterPro"/>
</dbReference>
<feature type="domain" description="Zn(2)-C6 fungal-type" evidence="9">
    <location>
        <begin position="33"/>
        <end position="63"/>
    </location>
</feature>
<proteinExistence type="predicted"/>
<evidence type="ECO:0000256" key="7">
    <source>
        <dbReference type="ARBA" id="ARBA00023242"/>
    </source>
</evidence>
<dbReference type="InterPro" id="IPR001138">
    <property type="entry name" value="Zn2Cys6_DnaBD"/>
</dbReference>
<comment type="subcellular location">
    <subcellularLocation>
        <location evidence="1">Nucleus</location>
    </subcellularLocation>
</comment>
<dbReference type="SMART" id="SM00066">
    <property type="entry name" value="GAL4"/>
    <property type="match status" value="1"/>
</dbReference>
<dbReference type="InterPro" id="IPR036864">
    <property type="entry name" value="Zn2-C6_fun-type_DNA-bd_sf"/>
</dbReference>
<sequence length="566" mass="62967">MLGESLSSSPGSSSSQYPAGPVSQKKRVLIGSACDACRRCKTRCDKTKPTCIRCVEIGRVCKYSVDGRSLRGAENAPTVLQARIVDLEARLDAALSVRTNRLDTLSAHSSNAPSQTRWVPGGSLSLSSYGALRYHDPTSSFFRTHHPNRSKKCRMLPSSPSGNLTPPSIEVNYLPIQLDHQLHRHIIDLAFSRILGYGSFAREVDFKTDLGASPLLRTSNYTPFVHLAVLAIGCRYLSPDKHHLVCPPGVDYEQRGQIFAEAAQEMLRRDGAEPDLAFIRGVTVLLKYMVGMGQDNLAVMYQGIATTVALDFRLHLAFDPSHKDPNLPNNWRTICDDRIKLFATLSCVDVMWSAYLGRESDFPRMHVTQANLPIPLDPQSLPLVDLALAYHSRLAVISSLAIEEIYTDPILDIDSHIKACLRYLEELDYWFQSLPSSLRLDSDISVTMTESHVCTLIMFHYAVRILLCQPFIGTLQEHRYLETLCKACEDATWQIVRIIRLILASSGPSSGPLNNQDIAFIAGGVLVLLASGHFPHTSSNSTTTQPKSSDECGRIPYNLLKHWKRY</sequence>
<dbReference type="GO" id="GO:0005634">
    <property type="term" value="C:nucleus"/>
    <property type="evidence" value="ECO:0007669"/>
    <property type="project" value="UniProtKB-SubCell"/>
</dbReference>
<dbReference type="PROSITE" id="PS00463">
    <property type="entry name" value="ZN2_CY6_FUNGAL_1"/>
    <property type="match status" value="1"/>
</dbReference>
<dbReference type="EMBL" id="LN483211">
    <property type="protein sequence ID" value="CDZ97487.1"/>
    <property type="molecule type" value="Genomic_DNA"/>
</dbReference>
<dbReference type="Pfam" id="PF00172">
    <property type="entry name" value="Zn_clus"/>
    <property type="match status" value="1"/>
</dbReference>
<evidence type="ECO:0000256" key="3">
    <source>
        <dbReference type="ARBA" id="ARBA00022833"/>
    </source>
</evidence>
<evidence type="ECO:0000256" key="5">
    <source>
        <dbReference type="ARBA" id="ARBA00023125"/>
    </source>
</evidence>
<keyword evidence="3" id="KW-0862">Zinc</keyword>
<dbReference type="CDD" id="cd00067">
    <property type="entry name" value="GAL4"/>
    <property type="match status" value="1"/>
</dbReference>
<dbReference type="InterPro" id="IPR051615">
    <property type="entry name" value="Transcr_Regulatory_Elem"/>
</dbReference>
<accession>A0A0F7SKL5</accession>
<feature type="compositionally biased region" description="Low complexity" evidence="8">
    <location>
        <begin position="1"/>
        <end position="15"/>
    </location>
</feature>
<keyword evidence="2" id="KW-0479">Metal-binding</keyword>
<dbReference type="GO" id="GO:0003677">
    <property type="term" value="F:DNA binding"/>
    <property type="evidence" value="ECO:0007669"/>
    <property type="project" value="UniProtKB-KW"/>
</dbReference>
<protein>
    <submittedName>
        <fullName evidence="10">Zn(2)-C6 fungal-type DNA-binding domain</fullName>
    </submittedName>
</protein>
<evidence type="ECO:0000256" key="2">
    <source>
        <dbReference type="ARBA" id="ARBA00022723"/>
    </source>
</evidence>
<dbReference type="AlphaFoldDB" id="A0A0F7SKL5"/>